<sequence length="114" mass="12167">MLTIQAGAGLLVPSRDLCQTLIRTHTTCALTLALSFSHPPLLLTTGQGWPPDPRAFPRVSVSRYPSPGRSRAPGDSHPSVIPSQLATYPLCTYPATVNTLTSPNSIHTVVVRPV</sequence>
<accession>A0A0B7F592</accession>
<evidence type="ECO:0000256" key="1">
    <source>
        <dbReference type="SAM" id="MobiDB-lite"/>
    </source>
</evidence>
<gene>
    <name evidence="2" type="ORF">RSOLAG1IB_05911</name>
</gene>
<protein>
    <submittedName>
        <fullName evidence="2">Uncharacterized protein</fullName>
    </submittedName>
</protein>
<evidence type="ECO:0000313" key="2">
    <source>
        <dbReference type="EMBL" id="CEL52705.1"/>
    </source>
</evidence>
<dbReference type="AlphaFoldDB" id="A0A0B7F592"/>
<organism evidence="2 3">
    <name type="scientific">Thanatephorus cucumeris (strain AG1-IB / isolate 7/3/14)</name>
    <name type="common">Lettuce bottom rot fungus</name>
    <name type="synonym">Rhizoctonia solani</name>
    <dbReference type="NCBI Taxonomy" id="1108050"/>
    <lineage>
        <taxon>Eukaryota</taxon>
        <taxon>Fungi</taxon>
        <taxon>Dikarya</taxon>
        <taxon>Basidiomycota</taxon>
        <taxon>Agaricomycotina</taxon>
        <taxon>Agaricomycetes</taxon>
        <taxon>Cantharellales</taxon>
        <taxon>Ceratobasidiaceae</taxon>
        <taxon>Rhizoctonia</taxon>
        <taxon>Rhizoctonia solani AG-1</taxon>
    </lineage>
</organism>
<dbReference type="EMBL" id="LN679109">
    <property type="protein sequence ID" value="CEL52705.1"/>
    <property type="molecule type" value="Genomic_DNA"/>
</dbReference>
<evidence type="ECO:0000313" key="3">
    <source>
        <dbReference type="Proteomes" id="UP000059188"/>
    </source>
</evidence>
<feature type="region of interest" description="Disordered" evidence="1">
    <location>
        <begin position="47"/>
        <end position="81"/>
    </location>
</feature>
<proteinExistence type="predicted"/>
<keyword evidence="3" id="KW-1185">Reference proteome</keyword>
<name>A0A0B7F592_THACB</name>
<reference evidence="2 3" key="1">
    <citation type="submission" date="2014-11" db="EMBL/GenBank/DDBJ databases">
        <authorList>
            <person name="Wibberg Daniel"/>
        </authorList>
    </citation>
    <scope>NUCLEOTIDE SEQUENCE [LARGE SCALE GENOMIC DNA]</scope>
    <source>
        <strain evidence="2">Rhizoctonia solani AG1-IB 7/3/14</strain>
    </source>
</reference>
<dbReference type="Proteomes" id="UP000059188">
    <property type="component" value="Unassembled WGS sequence"/>
</dbReference>